<dbReference type="EMBL" id="JAQQXR010000004">
    <property type="protein sequence ID" value="MDC8758226.1"/>
    <property type="molecule type" value="Genomic_DNA"/>
</dbReference>
<comment type="caution">
    <text evidence="1">The sequence shown here is derived from an EMBL/GenBank/DDBJ whole genome shotgun (WGS) entry which is preliminary data.</text>
</comment>
<evidence type="ECO:0000313" key="2">
    <source>
        <dbReference type="Proteomes" id="UP001221208"/>
    </source>
</evidence>
<sequence>MAEKLGLCHADGKEHTLVVIASHDCDLTQTPTIEPAIEVIVGRIVDELNGNYCYSKNPRKLHIIFDGAPSIIAEFEASKKIPIPKETLQETTPRQDLQLSPTSLNTLQFWLASRYRRSAFPEEFERRLGSKEVKLAEKIYNIMKPAGENVSGIFFDVDDGAEINRDGPDDTYTLSIMIIYPAEPEPLEAEKVAATAAQEIQKAFEEKLFKPQGKWQHIELSSCDAISEEAISYGVFKQLKRWRFEHMSLAGQPQQATLPE</sequence>
<protein>
    <submittedName>
        <fullName evidence="1">Uncharacterized protein</fullName>
    </submittedName>
</protein>
<name>A0ABT5K0H3_9BURK</name>
<accession>A0ABT5K0H3</accession>
<gene>
    <name evidence="1" type="ORF">OIK44_11565</name>
</gene>
<evidence type="ECO:0000313" key="1">
    <source>
        <dbReference type="EMBL" id="MDC8758226.1"/>
    </source>
</evidence>
<reference evidence="1 2" key="1">
    <citation type="submission" date="2022-10" db="EMBL/GenBank/DDBJ databases">
        <title>Janthinobacterium sp. hw3 Genome sequencing.</title>
        <authorList>
            <person name="Park S."/>
        </authorList>
    </citation>
    <scope>NUCLEOTIDE SEQUENCE [LARGE SCALE GENOMIC DNA]</scope>
    <source>
        <strain evidence="2">hw3</strain>
    </source>
</reference>
<organism evidence="1 2">
    <name type="scientific">Janthinobacterium fluminis</name>
    <dbReference type="NCBI Taxonomy" id="2987524"/>
    <lineage>
        <taxon>Bacteria</taxon>
        <taxon>Pseudomonadati</taxon>
        <taxon>Pseudomonadota</taxon>
        <taxon>Betaproteobacteria</taxon>
        <taxon>Burkholderiales</taxon>
        <taxon>Oxalobacteraceae</taxon>
        <taxon>Janthinobacterium</taxon>
    </lineage>
</organism>
<proteinExistence type="predicted"/>
<keyword evidence="2" id="KW-1185">Reference proteome</keyword>
<dbReference type="Proteomes" id="UP001221208">
    <property type="component" value="Unassembled WGS sequence"/>
</dbReference>